<reference evidence="2 3" key="1">
    <citation type="submission" date="2016-09" db="EMBL/GenBank/DDBJ databases">
        <authorList>
            <person name="Capua I."/>
            <person name="De Benedictis P."/>
            <person name="Joannis T."/>
            <person name="Lombin L.H."/>
            <person name="Cattoli G."/>
        </authorList>
    </citation>
    <scope>NUCLEOTIDE SEQUENCE [LARGE SCALE GENOMIC DNA]</scope>
    <source>
        <strain evidence="2 3">IMI 309357</strain>
    </source>
</reference>
<evidence type="ECO:0000256" key="1">
    <source>
        <dbReference type="SAM" id="MobiDB-lite"/>
    </source>
</evidence>
<dbReference type="GeneID" id="34555517"/>
<protein>
    <submittedName>
        <fullName evidence="2">Allantoate permease</fullName>
    </submittedName>
</protein>
<keyword evidence="3" id="KW-1185">Reference proteome</keyword>
<organism evidence="2 3">
    <name type="scientific">Colletotrichum orchidophilum</name>
    <dbReference type="NCBI Taxonomy" id="1209926"/>
    <lineage>
        <taxon>Eukaryota</taxon>
        <taxon>Fungi</taxon>
        <taxon>Dikarya</taxon>
        <taxon>Ascomycota</taxon>
        <taxon>Pezizomycotina</taxon>
        <taxon>Sordariomycetes</taxon>
        <taxon>Hypocreomycetidae</taxon>
        <taxon>Glomerellales</taxon>
        <taxon>Glomerellaceae</taxon>
        <taxon>Colletotrichum</taxon>
    </lineage>
</organism>
<feature type="compositionally biased region" description="Basic and acidic residues" evidence="1">
    <location>
        <begin position="1"/>
        <end position="10"/>
    </location>
</feature>
<dbReference type="RefSeq" id="XP_022479505.1">
    <property type="nucleotide sequence ID" value="XM_022614007.1"/>
</dbReference>
<name>A0A1G4BLS6_9PEZI</name>
<dbReference type="Proteomes" id="UP000176998">
    <property type="component" value="Unassembled WGS sequence"/>
</dbReference>
<dbReference type="AlphaFoldDB" id="A0A1G4BLS6"/>
<sequence>MAGNKIEKPQPEVSDATDTAEAYTEKATLSEHDLELEQALANYAPDSPEEKALVPYIDRQNIAISLPAEKSVVAVALVSSAGNLSAVYGGRLCPSSDGPRFVKGFAVTGAFTGFGNTLAALIPLIFSHLTKEGNTKVEMEILGRE</sequence>
<dbReference type="EMBL" id="MJBS01000013">
    <property type="protein sequence ID" value="OHF02364.1"/>
    <property type="molecule type" value="Genomic_DNA"/>
</dbReference>
<proteinExistence type="predicted"/>
<comment type="caution">
    <text evidence="2">The sequence shown here is derived from an EMBL/GenBank/DDBJ whole genome shotgun (WGS) entry which is preliminary data.</text>
</comment>
<accession>A0A1G4BLS6</accession>
<evidence type="ECO:0000313" key="2">
    <source>
        <dbReference type="EMBL" id="OHF02364.1"/>
    </source>
</evidence>
<gene>
    <name evidence="2" type="ORF">CORC01_02357</name>
</gene>
<evidence type="ECO:0000313" key="3">
    <source>
        <dbReference type="Proteomes" id="UP000176998"/>
    </source>
</evidence>
<feature type="region of interest" description="Disordered" evidence="1">
    <location>
        <begin position="1"/>
        <end position="22"/>
    </location>
</feature>